<dbReference type="PROSITE" id="PS51375">
    <property type="entry name" value="PPR"/>
    <property type="match status" value="4"/>
</dbReference>
<dbReference type="InterPro" id="IPR011990">
    <property type="entry name" value="TPR-like_helical_dom_sf"/>
</dbReference>
<dbReference type="FunFam" id="1.25.40.10:FF:000184">
    <property type="entry name" value="Pentatricopeptide repeat-containing protein, chloroplastic"/>
    <property type="match status" value="1"/>
</dbReference>
<dbReference type="AlphaFoldDB" id="A0A8T3BKB7"/>
<dbReference type="Gene3D" id="1.25.40.10">
    <property type="entry name" value="Tetratricopeptide repeat domain"/>
    <property type="match status" value="4"/>
</dbReference>
<dbReference type="EMBL" id="JAGYWB010000009">
    <property type="protein sequence ID" value="KAI0512311.1"/>
    <property type="molecule type" value="Genomic_DNA"/>
</dbReference>
<dbReference type="Pfam" id="PF13041">
    <property type="entry name" value="PPR_2"/>
    <property type="match status" value="1"/>
</dbReference>
<dbReference type="SMR" id="A0A8T3BKB7"/>
<dbReference type="InterPro" id="IPR002885">
    <property type="entry name" value="PPR_rpt"/>
</dbReference>
<evidence type="ECO:0000313" key="3">
    <source>
        <dbReference type="EMBL" id="KAI0512311.1"/>
    </source>
</evidence>
<dbReference type="OrthoDB" id="185373at2759"/>
<evidence type="ECO:0000256" key="1">
    <source>
        <dbReference type="ARBA" id="ARBA00022737"/>
    </source>
</evidence>
<dbReference type="GO" id="GO:0009451">
    <property type="term" value="P:RNA modification"/>
    <property type="evidence" value="ECO:0007669"/>
    <property type="project" value="InterPro"/>
</dbReference>
<dbReference type="Proteomes" id="UP000829196">
    <property type="component" value="Unassembled WGS sequence"/>
</dbReference>
<name>A0A8T3BKB7_DENNO</name>
<feature type="repeat" description="PPR" evidence="2">
    <location>
        <begin position="147"/>
        <end position="177"/>
    </location>
</feature>
<gene>
    <name evidence="3" type="ORF">KFK09_012950</name>
</gene>
<evidence type="ECO:0008006" key="5">
    <source>
        <dbReference type="Google" id="ProtNLM"/>
    </source>
</evidence>
<dbReference type="GO" id="GO:0003723">
    <property type="term" value="F:RNA binding"/>
    <property type="evidence" value="ECO:0007669"/>
    <property type="project" value="InterPro"/>
</dbReference>
<dbReference type="Pfam" id="PF01535">
    <property type="entry name" value="PPR"/>
    <property type="match status" value="4"/>
</dbReference>
<dbReference type="InterPro" id="IPR046960">
    <property type="entry name" value="PPR_At4g14850-like_plant"/>
</dbReference>
<keyword evidence="4" id="KW-1185">Reference proteome</keyword>
<dbReference type="PANTHER" id="PTHR47926:SF510">
    <property type="entry name" value="PENTATRICOPEPTIDE REPEAT-CONTAINING PROTEIN"/>
    <property type="match status" value="1"/>
</dbReference>
<accession>A0A8T3BKB7</accession>
<organism evidence="3 4">
    <name type="scientific">Dendrobium nobile</name>
    <name type="common">Orchid</name>
    <dbReference type="NCBI Taxonomy" id="94219"/>
    <lineage>
        <taxon>Eukaryota</taxon>
        <taxon>Viridiplantae</taxon>
        <taxon>Streptophyta</taxon>
        <taxon>Embryophyta</taxon>
        <taxon>Tracheophyta</taxon>
        <taxon>Spermatophyta</taxon>
        <taxon>Magnoliopsida</taxon>
        <taxon>Liliopsida</taxon>
        <taxon>Asparagales</taxon>
        <taxon>Orchidaceae</taxon>
        <taxon>Epidendroideae</taxon>
        <taxon>Malaxideae</taxon>
        <taxon>Dendrobiinae</taxon>
        <taxon>Dendrobium</taxon>
    </lineage>
</organism>
<comment type="caution">
    <text evidence="3">The sequence shown here is derived from an EMBL/GenBank/DDBJ whole genome shotgun (WGS) entry which is preliminary data.</text>
</comment>
<keyword evidence="1" id="KW-0677">Repeat</keyword>
<evidence type="ECO:0000256" key="2">
    <source>
        <dbReference type="PROSITE-ProRule" id="PRU00708"/>
    </source>
</evidence>
<reference evidence="3" key="1">
    <citation type="journal article" date="2022" name="Front. Genet.">
        <title>Chromosome-Scale Assembly of the Dendrobium nobile Genome Provides Insights Into the Molecular Mechanism of the Biosynthesis of the Medicinal Active Ingredient of Dendrobium.</title>
        <authorList>
            <person name="Xu Q."/>
            <person name="Niu S.-C."/>
            <person name="Li K.-L."/>
            <person name="Zheng P.-J."/>
            <person name="Zhang X.-J."/>
            <person name="Jia Y."/>
            <person name="Liu Y."/>
            <person name="Niu Y.-X."/>
            <person name="Yu L.-H."/>
            <person name="Chen D.-F."/>
            <person name="Zhang G.-Q."/>
        </authorList>
    </citation>
    <scope>NUCLEOTIDE SEQUENCE</scope>
    <source>
        <tissue evidence="3">Leaf</tissue>
    </source>
</reference>
<sequence>MSCSAPPSLLLSSPHLLLPVAPPLTVSPSRSCDPRSGDVVSWTSSIGRLARRGLLAAAAAEFSSMLSSSTSPNHVTFITLLSACADFSSSPFSFQLGLSLHSLALKLSLFSSPRSLLLLTTALIDFYFKIGFTVVARQLFDRTTLRNRYTYNAMIAGHMKNAQINEALDIFLRIPSRDLVSWTAIIDGCVKNGFPEEALEHFRQMQVERIDPDYVAVIAVAAACSDLGALGHGMWLHYLALKRGLLGNVRVGNSLIDMYSKCGRIDFAQQVFDQMPKWTLVSWNSMIMGLAVNGRSAEALLLFSAMQGSEFKPDSVSFTAALTSCSHAGLVDDGLYLFQLMQRKYGIKARAEHYGCLVDLLARAGLIEKAVSLVEKMPMKPNEVMLGSLMAACRAHRDVGVAERLMALLIQVEPDTDSNYVLMSNIYAAMGRWESVVKVRSLMKELGVKKKPGFSAVEIDSIVHQFVAGDHAHAETEEIYDLLDLLHFDLEFYGYEPTIAAGAIDEVFSEGYID</sequence>
<evidence type="ECO:0000313" key="4">
    <source>
        <dbReference type="Proteomes" id="UP000829196"/>
    </source>
</evidence>
<dbReference type="NCBIfam" id="TIGR00756">
    <property type="entry name" value="PPR"/>
    <property type="match status" value="4"/>
</dbReference>
<feature type="repeat" description="PPR" evidence="2">
    <location>
        <begin position="248"/>
        <end position="278"/>
    </location>
</feature>
<dbReference type="PANTHER" id="PTHR47926">
    <property type="entry name" value="PENTATRICOPEPTIDE REPEAT-CONTAINING PROTEIN"/>
    <property type="match status" value="1"/>
</dbReference>
<feature type="repeat" description="PPR" evidence="2">
    <location>
        <begin position="178"/>
        <end position="212"/>
    </location>
</feature>
<dbReference type="Pfam" id="PF20431">
    <property type="entry name" value="E_motif"/>
    <property type="match status" value="1"/>
</dbReference>
<dbReference type="InterPro" id="IPR046848">
    <property type="entry name" value="E_motif"/>
</dbReference>
<protein>
    <recommendedName>
        <fullName evidence="5">Pentatricopeptide repeat-containing protein</fullName>
    </recommendedName>
</protein>
<feature type="repeat" description="PPR" evidence="2">
    <location>
        <begin position="279"/>
        <end position="313"/>
    </location>
</feature>
<proteinExistence type="predicted"/>